<dbReference type="EMBL" id="CP001687">
    <property type="protein sequence ID" value="ACV11520.1"/>
    <property type="molecule type" value="Genomic_DNA"/>
</dbReference>
<dbReference type="STRING" id="519442.Huta_1344"/>
<dbReference type="Gene3D" id="3.20.20.80">
    <property type="entry name" value="Glycosidases"/>
    <property type="match status" value="1"/>
</dbReference>
<dbReference type="PANTHER" id="PTHR12631">
    <property type="entry name" value="ALPHA-L-IDURONIDASE"/>
    <property type="match status" value="1"/>
</dbReference>
<sequence length="873" mass="91921">MRWIESGRGIVIVALVGIVVGGGLLVGGADVAVADSESDDPPTLEIGQTTTGNIFLAGEQPRVAIETDAPSVSWTVHDHRGRLLDNGTTPVDGEVTLEPSLNDVGHYTLRVRTAGDGQPATAQTTLAVLPADDFDNDDPFFGMSTQFNAGWDHELMDVMASAGVASVREDSGWSRIERSRGAYDFSPSDEYMTALQDHGFDRLYILAYGNDLYDSENSGYFTIPYTEAYRQAFGNFSTAAVDHYGDVGVVEIWNEPNLDTFARGPTGTDPAAYAELLAATYPAIQGSRENVTVLGGAAAVNDTVDTERTFDDGWWRGLLEADGAEYMDAMSIHLYRDEPTGFARDLSDLREMTRDHTDGQALPIWVTELGWPATPTSPGGEQTADQARHLVQSHARLGAAGVERFYWYTFRDPTFADGDTPQTAEARYLGGLVRGPDNPRGANTPRPGLVAYATMTRQLSGAEFVENASTPVQQYIFADGDDRTQVLWADERTDVTVHTGEPVTVTGMLGEQTRLEPRDGEVYLTVGPDPIYLGGNVSDITAGAPVSVTGPVESNGQAPHITVTADDLGDSVTHRIGGETTTVDGETAGSIPVPSSHRDRAGIAVDIVSVDGAPVARLETPVGAPTARLGEPGEFAGLTVETSNPGEGWFSEANDVGTAHSAFNATTRDGRQCWRSDITAGGPGNSLHLDIPHGHLDAGEDRLVSVSYYDGTGGEIGIQYDGTETDTAWGGSVALDGTDQWRTHTFTLSSAELRDGLGPGHDVRLVFDGGNGDVCIGSITIGSEAAPPFPASTGSASDAPVATTSDGPTNPTVTPTTEPAASDTTTSTPGTAGSDVSPSPTGPDVTSTAGPGFGSVMAFVALLATGHVVWRSE</sequence>
<dbReference type="Pfam" id="PF11790">
    <property type="entry name" value="Glyco_hydro_cc"/>
    <property type="match status" value="1"/>
</dbReference>
<dbReference type="InterPro" id="IPR024655">
    <property type="entry name" value="Asl1_glyco_hydro_catalytic"/>
</dbReference>
<dbReference type="KEGG" id="hut:Huta_1344"/>
<proteinExistence type="predicted"/>
<dbReference type="PANTHER" id="PTHR12631:SF10">
    <property type="entry name" value="BETA-XYLOSIDASE-LIKE PROTEIN-RELATED"/>
    <property type="match status" value="1"/>
</dbReference>
<dbReference type="HOGENOM" id="CLU_333348_0_0_2"/>
<dbReference type="CAZy" id="GH39">
    <property type="family name" value="Glycoside Hydrolase Family 39"/>
</dbReference>
<dbReference type="RefSeq" id="WP_015789094.1">
    <property type="nucleotide sequence ID" value="NC_013158.1"/>
</dbReference>
<feature type="compositionally biased region" description="Polar residues" evidence="1">
    <location>
        <begin position="822"/>
        <end position="849"/>
    </location>
</feature>
<feature type="domain" description="Asl1-like glycosyl hydrolase catalytic" evidence="2">
    <location>
        <begin position="252"/>
        <end position="411"/>
    </location>
</feature>
<name>C7NNC0_HALUD</name>
<accession>C7NNC0</accession>
<gene>
    <name evidence="3" type="ordered locus">Huta_1344</name>
</gene>
<reference evidence="3 4" key="1">
    <citation type="journal article" date="2009" name="Stand. Genomic Sci.">
        <title>Complete genome sequence of Halorhabdus utahensis type strain (AX-2).</title>
        <authorList>
            <person name="Anderson I."/>
            <person name="Tindall B.J."/>
            <person name="Pomrenke H."/>
            <person name="Goker M."/>
            <person name="Lapidus A."/>
            <person name="Nolan M."/>
            <person name="Copeland A."/>
            <person name="Glavina Del Rio T."/>
            <person name="Chen F."/>
            <person name="Tice H."/>
            <person name="Cheng J.F."/>
            <person name="Lucas S."/>
            <person name="Chertkov O."/>
            <person name="Bruce D."/>
            <person name="Brettin T."/>
            <person name="Detter J.C."/>
            <person name="Han C."/>
            <person name="Goodwin L."/>
            <person name="Land M."/>
            <person name="Hauser L."/>
            <person name="Chang Y.J."/>
            <person name="Jeffries C.D."/>
            <person name="Pitluck S."/>
            <person name="Pati A."/>
            <person name="Mavromatis K."/>
            <person name="Ivanova N."/>
            <person name="Ovchinnikova G."/>
            <person name="Chen A."/>
            <person name="Palaniappan K."/>
            <person name="Chain P."/>
            <person name="Rohde M."/>
            <person name="Bristow J."/>
            <person name="Eisen J.A."/>
            <person name="Markowitz V."/>
            <person name="Hugenholtz P."/>
            <person name="Kyrpides N.C."/>
            <person name="Klenk H.P."/>
        </authorList>
    </citation>
    <scope>NUCLEOTIDE SEQUENCE [LARGE SCALE GENOMIC DNA]</scope>
    <source>
        <strain evidence="4">DSM 12940 / JCM 11049 / AX-2</strain>
    </source>
</reference>
<evidence type="ECO:0000313" key="4">
    <source>
        <dbReference type="Proteomes" id="UP000002071"/>
    </source>
</evidence>
<dbReference type="eggNOG" id="arCOG14663">
    <property type="taxonomic scope" value="Archaea"/>
</dbReference>
<evidence type="ECO:0000313" key="3">
    <source>
        <dbReference type="EMBL" id="ACV11520.1"/>
    </source>
</evidence>
<evidence type="ECO:0000256" key="1">
    <source>
        <dbReference type="SAM" id="MobiDB-lite"/>
    </source>
</evidence>
<evidence type="ECO:0000259" key="2">
    <source>
        <dbReference type="Pfam" id="PF11790"/>
    </source>
</evidence>
<keyword evidence="4" id="KW-1185">Reference proteome</keyword>
<dbReference type="InterPro" id="IPR051923">
    <property type="entry name" value="Glycosyl_Hydrolase_39"/>
</dbReference>
<dbReference type="SUPFAM" id="SSF51445">
    <property type="entry name" value="(Trans)glycosidases"/>
    <property type="match status" value="1"/>
</dbReference>
<dbReference type="OrthoDB" id="375712at2157"/>
<organism evidence="3 4">
    <name type="scientific">Halorhabdus utahensis (strain DSM 12940 / JCM 11049 / AX-2)</name>
    <dbReference type="NCBI Taxonomy" id="519442"/>
    <lineage>
        <taxon>Archaea</taxon>
        <taxon>Methanobacteriati</taxon>
        <taxon>Methanobacteriota</taxon>
        <taxon>Stenosarchaea group</taxon>
        <taxon>Halobacteria</taxon>
        <taxon>Halobacteriales</taxon>
        <taxon>Haloarculaceae</taxon>
        <taxon>Halorhabdus</taxon>
    </lineage>
</organism>
<dbReference type="InterPro" id="IPR017853">
    <property type="entry name" value="GH"/>
</dbReference>
<feature type="compositionally biased region" description="Low complexity" evidence="1">
    <location>
        <begin position="808"/>
        <end position="819"/>
    </location>
</feature>
<dbReference type="GeneID" id="8383621"/>
<dbReference type="AlphaFoldDB" id="C7NNC0"/>
<dbReference type="GO" id="GO:0004553">
    <property type="term" value="F:hydrolase activity, hydrolyzing O-glycosyl compounds"/>
    <property type="evidence" value="ECO:0007669"/>
    <property type="project" value="TreeGrafter"/>
</dbReference>
<dbReference type="Proteomes" id="UP000002071">
    <property type="component" value="Chromosome"/>
</dbReference>
<feature type="compositionally biased region" description="Polar residues" evidence="1">
    <location>
        <begin position="792"/>
        <end position="807"/>
    </location>
</feature>
<feature type="region of interest" description="Disordered" evidence="1">
    <location>
        <begin position="787"/>
        <end position="849"/>
    </location>
</feature>
<protein>
    <recommendedName>
        <fullName evidence="2">Asl1-like glycosyl hydrolase catalytic domain-containing protein</fullName>
    </recommendedName>
</protein>